<keyword evidence="1" id="KW-0472">Membrane</keyword>
<keyword evidence="3" id="KW-1185">Reference proteome</keyword>
<keyword evidence="1" id="KW-1133">Transmembrane helix</keyword>
<comment type="caution">
    <text evidence="2">The sequence shown here is derived from an EMBL/GenBank/DDBJ whole genome shotgun (WGS) entry which is preliminary data.</text>
</comment>
<feature type="transmembrane region" description="Helical" evidence="1">
    <location>
        <begin position="115"/>
        <end position="133"/>
    </location>
</feature>
<protein>
    <submittedName>
        <fullName evidence="2">Uncharacterized protein</fullName>
    </submittedName>
</protein>
<name>A0ABT2AIW9_9BURK</name>
<organism evidence="2 3">
    <name type="scientific">Massilia agri</name>
    <dbReference type="NCBI Taxonomy" id="1886785"/>
    <lineage>
        <taxon>Bacteria</taxon>
        <taxon>Pseudomonadati</taxon>
        <taxon>Pseudomonadota</taxon>
        <taxon>Betaproteobacteria</taxon>
        <taxon>Burkholderiales</taxon>
        <taxon>Oxalobacteraceae</taxon>
        <taxon>Telluria group</taxon>
        <taxon>Massilia</taxon>
    </lineage>
</organism>
<sequence>MLSLSPPAYFRLTRASALYDILIITPFATPWTFALLYPQLSNLNVSLGGAPLPACAPVQVLFACLLGSLVLLWSSLRLLRTSVVLGRFDACGRAVFALWMAWALAQGGLPLLWCYFVLELLWAVAQAWPVAVARSARRPDRRKPHLTLVSGQR</sequence>
<evidence type="ECO:0000313" key="3">
    <source>
        <dbReference type="Proteomes" id="UP001206572"/>
    </source>
</evidence>
<keyword evidence="1" id="KW-0812">Transmembrane</keyword>
<evidence type="ECO:0000256" key="1">
    <source>
        <dbReference type="SAM" id="Phobius"/>
    </source>
</evidence>
<feature type="transmembrane region" description="Helical" evidence="1">
    <location>
        <begin position="21"/>
        <end position="40"/>
    </location>
</feature>
<reference evidence="2 3" key="1">
    <citation type="submission" date="2022-08" db="EMBL/GenBank/DDBJ databases">
        <title>Reclassification of Massilia species as members of the genera Telluria, Duganella, Pseudoduganella, Mokoshia gen. nov. and Zemynaea gen. nov. using orthogonal and non-orthogonal genome-based approaches.</title>
        <authorList>
            <person name="Bowman J.P."/>
        </authorList>
    </citation>
    <scope>NUCLEOTIDE SEQUENCE [LARGE SCALE GENOMIC DNA]</scope>
    <source>
        <strain evidence="2 3">JCM 31661</strain>
    </source>
</reference>
<feature type="transmembrane region" description="Helical" evidence="1">
    <location>
        <begin position="60"/>
        <end position="79"/>
    </location>
</feature>
<gene>
    <name evidence="2" type="ORF">NX780_07355</name>
</gene>
<dbReference type="Proteomes" id="UP001206572">
    <property type="component" value="Unassembled WGS sequence"/>
</dbReference>
<proteinExistence type="predicted"/>
<accession>A0ABT2AIW9</accession>
<feature type="transmembrane region" description="Helical" evidence="1">
    <location>
        <begin position="91"/>
        <end position="109"/>
    </location>
</feature>
<evidence type="ECO:0000313" key="2">
    <source>
        <dbReference type="EMBL" id="MCS0596166.1"/>
    </source>
</evidence>
<dbReference type="RefSeq" id="WP_258827215.1">
    <property type="nucleotide sequence ID" value="NZ_JANUHA010000004.1"/>
</dbReference>
<dbReference type="EMBL" id="JANUHA010000004">
    <property type="protein sequence ID" value="MCS0596166.1"/>
    <property type="molecule type" value="Genomic_DNA"/>
</dbReference>